<dbReference type="AlphaFoldDB" id="A0AAV1CDC4"/>
<protein>
    <submittedName>
        <fullName evidence="1">OLC1v1028102C1</fullName>
    </submittedName>
</protein>
<proteinExistence type="predicted"/>
<organism evidence="1 2">
    <name type="scientific">Oldenlandia corymbosa var. corymbosa</name>
    <dbReference type="NCBI Taxonomy" id="529605"/>
    <lineage>
        <taxon>Eukaryota</taxon>
        <taxon>Viridiplantae</taxon>
        <taxon>Streptophyta</taxon>
        <taxon>Embryophyta</taxon>
        <taxon>Tracheophyta</taxon>
        <taxon>Spermatophyta</taxon>
        <taxon>Magnoliopsida</taxon>
        <taxon>eudicotyledons</taxon>
        <taxon>Gunneridae</taxon>
        <taxon>Pentapetalae</taxon>
        <taxon>asterids</taxon>
        <taxon>lamiids</taxon>
        <taxon>Gentianales</taxon>
        <taxon>Rubiaceae</taxon>
        <taxon>Rubioideae</taxon>
        <taxon>Spermacoceae</taxon>
        <taxon>Hedyotis-Oldenlandia complex</taxon>
        <taxon>Oldenlandia</taxon>
    </lineage>
</organism>
<keyword evidence="2" id="KW-1185">Reference proteome</keyword>
<name>A0AAV1CDC4_OLDCO</name>
<reference evidence="1" key="1">
    <citation type="submission" date="2023-03" db="EMBL/GenBank/DDBJ databases">
        <authorList>
            <person name="Julca I."/>
        </authorList>
    </citation>
    <scope>NUCLEOTIDE SEQUENCE</scope>
</reference>
<evidence type="ECO:0000313" key="1">
    <source>
        <dbReference type="EMBL" id="CAI9092772.1"/>
    </source>
</evidence>
<sequence>MGKSTSQNKPITTAVISISLRSEEKTPSATSSVKIIKDVGGGVDLERCQQRYLEQRG</sequence>
<gene>
    <name evidence="1" type="ORF">OLC1_LOCUS4353</name>
</gene>
<dbReference type="Proteomes" id="UP001161247">
    <property type="component" value="Chromosome 2"/>
</dbReference>
<dbReference type="EMBL" id="OX459119">
    <property type="protein sequence ID" value="CAI9092772.1"/>
    <property type="molecule type" value="Genomic_DNA"/>
</dbReference>
<evidence type="ECO:0000313" key="2">
    <source>
        <dbReference type="Proteomes" id="UP001161247"/>
    </source>
</evidence>
<accession>A0AAV1CDC4</accession>